<proteinExistence type="predicted"/>
<evidence type="ECO:0000256" key="2">
    <source>
        <dbReference type="ARBA" id="ARBA00022692"/>
    </source>
</evidence>
<evidence type="ECO:0000256" key="4">
    <source>
        <dbReference type="ARBA" id="ARBA00023136"/>
    </source>
</evidence>
<sequence length="165" mass="18111">MDFERSEDPSELYFMKSEEKIGISLDGIITSTLVLLSRAILSLIFLYSAFSKVIDWHGTRSALHNQVFPGWVAETLLFTLPVVELATAILLLGRRTFKLGLVASASLMVCFTIYVGWVMSGAFGRIPCSCGGLISTLGWPEHLLLNLALVFISLLGLVLSKRTSV</sequence>
<evidence type="ECO:0000256" key="5">
    <source>
        <dbReference type="SAM" id="Phobius"/>
    </source>
</evidence>
<organism evidence="7 8">
    <name type="scientific">Belliella filtrata</name>
    <dbReference type="NCBI Taxonomy" id="2923435"/>
    <lineage>
        <taxon>Bacteria</taxon>
        <taxon>Pseudomonadati</taxon>
        <taxon>Bacteroidota</taxon>
        <taxon>Cytophagia</taxon>
        <taxon>Cytophagales</taxon>
        <taxon>Cyclobacteriaceae</taxon>
        <taxon>Belliella</taxon>
    </lineage>
</organism>
<gene>
    <name evidence="7" type="ORF">MM239_11295</name>
</gene>
<comment type="subcellular location">
    <subcellularLocation>
        <location evidence="1">Membrane</location>
        <topology evidence="1">Multi-pass membrane protein</topology>
    </subcellularLocation>
</comment>
<reference evidence="7" key="1">
    <citation type="submission" date="2022-03" db="EMBL/GenBank/DDBJ databases">
        <title>De novo assembled genomes of Belliella spp. (Cyclobacteriaceae) strains.</title>
        <authorList>
            <person name="Szabo A."/>
            <person name="Korponai K."/>
            <person name="Felfoldi T."/>
        </authorList>
    </citation>
    <scope>NUCLEOTIDE SEQUENCE</scope>
    <source>
        <strain evidence="7">DSM 111904</strain>
    </source>
</reference>
<dbReference type="Pfam" id="PF07291">
    <property type="entry name" value="MauE"/>
    <property type="match status" value="1"/>
</dbReference>
<dbReference type="EMBL" id="JAKZGP010000027">
    <property type="protein sequence ID" value="MCH7409980.1"/>
    <property type="molecule type" value="Genomic_DNA"/>
</dbReference>
<keyword evidence="3 5" id="KW-1133">Transmembrane helix</keyword>
<feature type="transmembrane region" description="Helical" evidence="5">
    <location>
        <begin position="70"/>
        <end position="92"/>
    </location>
</feature>
<keyword evidence="2 5" id="KW-0812">Transmembrane</keyword>
<evidence type="ECO:0000313" key="7">
    <source>
        <dbReference type="EMBL" id="MCH7409980.1"/>
    </source>
</evidence>
<accession>A0ABS9V1A6</accession>
<name>A0ABS9V1A6_9BACT</name>
<feature type="transmembrane region" description="Helical" evidence="5">
    <location>
        <begin position="99"/>
        <end position="123"/>
    </location>
</feature>
<feature type="transmembrane region" description="Helical" evidence="5">
    <location>
        <begin position="21"/>
        <end position="50"/>
    </location>
</feature>
<feature type="transmembrane region" description="Helical" evidence="5">
    <location>
        <begin position="143"/>
        <end position="160"/>
    </location>
</feature>
<comment type="caution">
    <text evidence="7">The sequence shown here is derived from an EMBL/GenBank/DDBJ whole genome shotgun (WGS) entry which is preliminary data.</text>
</comment>
<evidence type="ECO:0000256" key="3">
    <source>
        <dbReference type="ARBA" id="ARBA00022989"/>
    </source>
</evidence>
<dbReference type="RefSeq" id="WP_241348350.1">
    <property type="nucleotide sequence ID" value="NZ_JAKZGP010000027.1"/>
</dbReference>
<dbReference type="InterPro" id="IPR009908">
    <property type="entry name" value="Methylamine_util_MauE"/>
</dbReference>
<keyword evidence="8" id="KW-1185">Reference proteome</keyword>
<evidence type="ECO:0000259" key="6">
    <source>
        <dbReference type="Pfam" id="PF07291"/>
    </source>
</evidence>
<protein>
    <recommendedName>
        <fullName evidence="6">Methylamine utilisation protein MauE domain-containing protein</fullName>
    </recommendedName>
</protein>
<keyword evidence="4 5" id="KW-0472">Membrane</keyword>
<dbReference type="Proteomes" id="UP001165489">
    <property type="component" value="Unassembled WGS sequence"/>
</dbReference>
<evidence type="ECO:0000313" key="8">
    <source>
        <dbReference type="Proteomes" id="UP001165489"/>
    </source>
</evidence>
<evidence type="ECO:0000256" key="1">
    <source>
        <dbReference type="ARBA" id="ARBA00004141"/>
    </source>
</evidence>
<feature type="domain" description="Methylamine utilisation protein MauE" evidence="6">
    <location>
        <begin position="32"/>
        <end position="158"/>
    </location>
</feature>